<dbReference type="AlphaFoldDB" id="A0A103XMA9"/>
<dbReference type="Gramene" id="KVH93377">
    <property type="protein sequence ID" value="KVH93377"/>
    <property type="gene ID" value="Ccrd_004581"/>
</dbReference>
<organism evidence="3 4">
    <name type="scientific">Cynara cardunculus var. scolymus</name>
    <name type="common">Globe artichoke</name>
    <name type="synonym">Cynara scolymus</name>
    <dbReference type="NCBI Taxonomy" id="59895"/>
    <lineage>
        <taxon>Eukaryota</taxon>
        <taxon>Viridiplantae</taxon>
        <taxon>Streptophyta</taxon>
        <taxon>Embryophyta</taxon>
        <taxon>Tracheophyta</taxon>
        <taxon>Spermatophyta</taxon>
        <taxon>Magnoliopsida</taxon>
        <taxon>eudicotyledons</taxon>
        <taxon>Gunneridae</taxon>
        <taxon>Pentapetalae</taxon>
        <taxon>asterids</taxon>
        <taxon>campanulids</taxon>
        <taxon>Asterales</taxon>
        <taxon>Asteraceae</taxon>
        <taxon>Carduoideae</taxon>
        <taxon>Cardueae</taxon>
        <taxon>Carduinae</taxon>
        <taxon>Cynara</taxon>
    </lineage>
</organism>
<keyword evidence="1" id="KW-0812">Transmembrane</keyword>
<feature type="transmembrane region" description="Helical" evidence="1">
    <location>
        <begin position="109"/>
        <end position="134"/>
    </location>
</feature>
<protein>
    <submittedName>
        <fullName evidence="3">Uncharacterized protein</fullName>
    </submittedName>
</protein>
<reference evidence="3 4" key="1">
    <citation type="journal article" date="2016" name="Sci. Rep.">
        <title>The genome sequence of the outbreeding globe artichoke constructed de novo incorporating a phase-aware low-pass sequencing strategy of F1 progeny.</title>
        <authorList>
            <person name="Scaglione D."/>
            <person name="Reyes-Chin-Wo S."/>
            <person name="Acquadro A."/>
            <person name="Froenicke L."/>
            <person name="Portis E."/>
            <person name="Beitel C."/>
            <person name="Tirone M."/>
            <person name="Mauro R."/>
            <person name="Lo Monaco A."/>
            <person name="Mauromicale G."/>
            <person name="Faccioli P."/>
            <person name="Cattivelli L."/>
            <person name="Rieseberg L."/>
            <person name="Michelmore R."/>
            <person name="Lanteri S."/>
        </authorList>
    </citation>
    <scope>NUCLEOTIDE SEQUENCE [LARGE SCALE GENOMIC DNA]</scope>
    <source>
        <strain evidence="3">2C</strain>
    </source>
</reference>
<comment type="caution">
    <text evidence="3">The sequence shown here is derived from an EMBL/GenBank/DDBJ whole genome shotgun (WGS) entry which is preliminary data.</text>
</comment>
<keyword evidence="4" id="KW-1185">Reference proteome</keyword>
<gene>
    <name evidence="3" type="ORF">Ccrd_004581</name>
</gene>
<keyword evidence="1" id="KW-0472">Membrane</keyword>
<feature type="transmembrane region" description="Helical" evidence="1">
    <location>
        <begin position="80"/>
        <end position="103"/>
    </location>
</feature>
<name>A0A103XMA9_CYNCS</name>
<keyword evidence="1" id="KW-1133">Transmembrane helix</keyword>
<sequence length="261" mass="28751">MQSSLYCLTWFLHWALDEDVCATYTFSSVAVAGLAGDLWVHATRNSCDAYLWLSFWLLQPCSIIHKPELMLSAAPIEFQLLVSTVWFCYASVTLISIVSLFQLADSSLFLFWVIPDLVICILLFHLPVAVLAACNNDVTGYSFSLTLDAIDQGRNGAGEEWCRGEGDGEGKSTVVLRGGGGLTKMNSALQVVQGKQKIVQGLIPVVLLQILKLLPQLNCFSLPKLIIIASFGRDTRMEKEFASGIHGVKEVPNMDARIYDL</sequence>
<dbReference type="Proteomes" id="UP000243975">
    <property type="component" value="Unassembled WGS sequence"/>
</dbReference>
<evidence type="ECO:0000313" key="4">
    <source>
        <dbReference type="Proteomes" id="UP000243975"/>
    </source>
</evidence>
<dbReference type="EMBL" id="LEKV01004775">
    <property type="protein sequence ID" value="KVH93377.1"/>
    <property type="molecule type" value="Genomic_DNA"/>
</dbReference>
<proteinExistence type="predicted"/>
<evidence type="ECO:0000256" key="2">
    <source>
        <dbReference type="SAM" id="SignalP"/>
    </source>
</evidence>
<feature type="chain" id="PRO_5007118911" evidence="2">
    <location>
        <begin position="23"/>
        <end position="261"/>
    </location>
</feature>
<keyword evidence="2" id="KW-0732">Signal</keyword>
<accession>A0A103XMA9</accession>
<feature type="signal peptide" evidence="2">
    <location>
        <begin position="1"/>
        <end position="22"/>
    </location>
</feature>
<evidence type="ECO:0000256" key="1">
    <source>
        <dbReference type="SAM" id="Phobius"/>
    </source>
</evidence>
<evidence type="ECO:0000313" key="3">
    <source>
        <dbReference type="EMBL" id="KVH93377.1"/>
    </source>
</evidence>